<organism evidence="11 12">
    <name type="scientific">Perkinsus olseni</name>
    <name type="common">Perkinsus atlanticus</name>
    <dbReference type="NCBI Taxonomy" id="32597"/>
    <lineage>
        <taxon>Eukaryota</taxon>
        <taxon>Sar</taxon>
        <taxon>Alveolata</taxon>
        <taxon>Perkinsozoa</taxon>
        <taxon>Perkinsea</taxon>
        <taxon>Perkinsida</taxon>
        <taxon>Perkinsidae</taxon>
        <taxon>Perkinsus</taxon>
    </lineage>
</organism>
<evidence type="ECO:0000256" key="6">
    <source>
        <dbReference type="SAM" id="MobiDB-lite"/>
    </source>
</evidence>
<evidence type="ECO:0000256" key="5">
    <source>
        <dbReference type="ARBA" id="ARBA00023157"/>
    </source>
</evidence>
<keyword evidence="7" id="KW-1133">Transmembrane helix</keyword>
<evidence type="ECO:0000259" key="9">
    <source>
        <dbReference type="Pfam" id="PF00652"/>
    </source>
</evidence>
<sequence>MSSRRGGINGRPIRWVVRSLPLFMVPVLSLLLQWPLVTTILSLITSLILVLLYLQRGLISLRAPWTWRIFIVWIIQLSLVKTVELLVYHTIPNEALGGPIGEGPELDHQQRVKAEDELINNGFLAAPPKNIGINDAAGDASAAAGGGDTLTYSIVLPCANEGEFMVKTARSVYESTPNLHEIIVVDDGSSPPLRTLVTDDEVELWKLKFIRHEHFTGLINAKSVGGWQATGDIITFLDCHVKPDIHWTEPISKYISENPKTVVVPTVTSLDPNTWEETRSVAGTTRCCKLTWNVDFPWYNAEDTRVPIMIGGLLAMHRNMWEYTGGYDSGMVGWGGENIDQSLRIHLCGGEIMHALDSYVAHMWRLEGDEKTKAKYTLPSGSLMRNRYRAALSWFDEFVAKAEEQSEFLYWGNGGDKPDVSNVLEIKKKNHCRHFSYFLKKFKFLYEDAGMLPDKVFHLRARYDDGTQRCLELRDKHRLVMNKCSSNNRLQLWHGSNYDAPHSFKCCQGYRSWNSGICLAVTGARLSPTTCVDDGTSPIQTLHINDDGVMLTAITDGDSSVMLRGGQGGNNNNNNLKCVVPPPPVTDDNGEYDDEVEKVSLNGCMVNTPSEVTKSSQRFTMIPITDDAASSDDHGGNGSVMLLQTDSPKQGQQKTGSLSCLSASSSTDGSPPSLRVAECDASDKKQQWEWIHKIQILIMMAGNVALQQCLDAADGNTPILYTCYGEEEYNIGQQFIYDKDRGTLMNAKTYKCIDLHTESQHDLIESPPFIQTSAQCHQQPQQGEHPSVVWDEYLPFVPLETRLYAASSSSPAAAAAATDHNNDDDTP</sequence>
<reference evidence="11 12" key="1">
    <citation type="submission" date="2020-04" db="EMBL/GenBank/DDBJ databases">
        <title>Perkinsus olseni comparative genomics.</title>
        <authorList>
            <person name="Bogema D.R."/>
        </authorList>
    </citation>
    <scope>NUCLEOTIDE SEQUENCE [LARGE SCALE GENOMIC DNA]</scope>
    <source>
        <strain evidence="11">ATCC PRA-179</strain>
    </source>
</reference>
<dbReference type="PANTHER" id="PTHR11675">
    <property type="entry name" value="N-ACETYLGALACTOSAMINYLTRANSFERASE"/>
    <property type="match status" value="1"/>
</dbReference>
<comment type="caution">
    <text evidence="11">The sequence shown here is derived from an EMBL/GenBank/DDBJ whole genome shotgun (WGS) entry which is preliminary data.</text>
</comment>
<evidence type="ECO:0000256" key="3">
    <source>
        <dbReference type="ARBA" id="ARBA00022734"/>
    </source>
</evidence>
<evidence type="ECO:0000256" key="4">
    <source>
        <dbReference type="ARBA" id="ARBA00023034"/>
    </source>
</evidence>
<dbReference type="GO" id="GO:0004653">
    <property type="term" value="F:polypeptide N-acetylgalactosaminyltransferase activity"/>
    <property type="evidence" value="ECO:0007669"/>
    <property type="project" value="TreeGrafter"/>
</dbReference>
<dbReference type="GO" id="GO:0000139">
    <property type="term" value="C:Golgi membrane"/>
    <property type="evidence" value="ECO:0007669"/>
    <property type="project" value="UniProtKB-SubCell"/>
</dbReference>
<dbReference type="InterPro" id="IPR001173">
    <property type="entry name" value="Glyco_trans_2-like"/>
</dbReference>
<dbReference type="Gene3D" id="3.90.550.10">
    <property type="entry name" value="Spore Coat Polysaccharide Biosynthesis Protein SpsA, Chain A"/>
    <property type="match status" value="1"/>
</dbReference>
<dbReference type="InterPro" id="IPR000772">
    <property type="entry name" value="Ricin_B_lectin"/>
</dbReference>
<keyword evidence="2" id="KW-0808">Transferase</keyword>
<dbReference type="AlphaFoldDB" id="A0A7J6KT04"/>
<feature type="region of interest" description="Disordered" evidence="6">
    <location>
        <begin position="627"/>
        <end position="674"/>
    </location>
</feature>
<feature type="compositionally biased region" description="Polar residues" evidence="6">
    <location>
        <begin position="642"/>
        <end position="654"/>
    </location>
</feature>
<dbReference type="Proteomes" id="UP000570595">
    <property type="component" value="Unassembled WGS sequence"/>
</dbReference>
<keyword evidence="7" id="KW-0472">Membrane</keyword>
<feature type="domain" description="Galactosyltransferase C-terminal" evidence="10">
    <location>
        <begin position="308"/>
        <end position="353"/>
    </location>
</feature>
<dbReference type="PROSITE" id="PS50231">
    <property type="entry name" value="RICIN_B_LECTIN"/>
    <property type="match status" value="2"/>
</dbReference>
<comment type="subcellular location">
    <subcellularLocation>
        <location evidence="1">Golgi apparatus membrane</location>
        <topology evidence="1">Single-pass type II membrane protein</topology>
    </subcellularLocation>
</comment>
<dbReference type="InterPro" id="IPR035992">
    <property type="entry name" value="Ricin_B-like_lectins"/>
</dbReference>
<dbReference type="SUPFAM" id="SSF53448">
    <property type="entry name" value="Nucleotide-diphospho-sugar transferases"/>
    <property type="match status" value="1"/>
</dbReference>
<feature type="compositionally biased region" description="Low complexity" evidence="6">
    <location>
        <begin position="808"/>
        <end position="817"/>
    </location>
</feature>
<evidence type="ECO:0000259" key="10">
    <source>
        <dbReference type="Pfam" id="PF02709"/>
    </source>
</evidence>
<evidence type="ECO:0000256" key="1">
    <source>
        <dbReference type="ARBA" id="ARBA00004323"/>
    </source>
</evidence>
<feature type="domain" description="Glycosyltransferase 2-like" evidence="8">
    <location>
        <begin position="153"/>
        <end position="280"/>
    </location>
</feature>
<dbReference type="GO" id="GO:0030246">
    <property type="term" value="F:carbohydrate binding"/>
    <property type="evidence" value="ECO:0007669"/>
    <property type="project" value="UniProtKB-KW"/>
</dbReference>
<evidence type="ECO:0000313" key="12">
    <source>
        <dbReference type="Proteomes" id="UP000570595"/>
    </source>
</evidence>
<feature type="transmembrane region" description="Helical" evidence="7">
    <location>
        <begin position="66"/>
        <end position="88"/>
    </location>
</feature>
<dbReference type="Gene3D" id="2.80.10.50">
    <property type="match status" value="1"/>
</dbReference>
<feature type="compositionally biased region" description="Low complexity" evidence="6">
    <location>
        <begin position="655"/>
        <end position="673"/>
    </location>
</feature>
<keyword evidence="4" id="KW-0333">Golgi apparatus</keyword>
<feature type="domain" description="Ricin B lectin" evidence="9">
    <location>
        <begin position="657"/>
        <end position="767"/>
    </location>
</feature>
<dbReference type="PANTHER" id="PTHR11675:SF126">
    <property type="entry name" value="RICIN B LECTIN DOMAIN-CONTAINING PROTEIN"/>
    <property type="match status" value="1"/>
</dbReference>
<dbReference type="InterPro" id="IPR027791">
    <property type="entry name" value="Galactosyl_T_C"/>
</dbReference>
<gene>
    <name evidence="11" type="ORF">FOZ61_000509</name>
</gene>
<dbReference type="InterPro" id="IPR029044">
    <property type="entry name" value="Nucleotide-diphossugar_trans"/>
</dbReference>
<dbReference type="EMBL" id="JABAHT010001096">
    <property type="protein sequence ID" value="KAF4650227.1"/>
    <property type="molecule type" value="Genomic_DNA"/>
</dbReference>
<proteinExistence type="predicted"/>
<dbReference type="OrthoDB" id="436103at2759"/>
<keyword evidence="5" id="KW-1015">Disulfide bond</keyword>
<dbReference type="Pfam" id="PF00652">
    <property type="entry name" value="Ricin_B_lectin"/>
    <property type="match status" value="1"/>
</dbReference>
<dbReference type="Pfam" id="PF00535">
    <property type="entry name" value="Glycos_transf_2"/>
    <property type="match status" value="1"/>
</dbReference>
<feature type="transmembrane region" description="Helical" evidence="7">
    <location>
        <begin position="36"/>
        <end position="54"/>
    </location>
</feature>
<feature type="region of interest" description="Disordered" evidence="6">
    <location>
        <begin position="808"/>
        <end position="827"/>
    </location>
</feature>
<dbReference type="Pfam" id="PF02709">
    <property type="entry name" value="Glyco_transf_7C"/>
    <property type="match status" value="1"/>
</dbReference>
<accession>A0A7J6KT04</accession>
<evidence type="ECO:0000256" key="2">
    <source>
        <dbReference type="ARBA" id="ARBA00022679"/>
    </source>
</evidence>
<dbReference type="SUPFAM" id="SSF50370">
    <property type="entry name" value="Ricin B-like lectins"/>
    <property type="match status" value="1"/>
</dbReference>
<evidence type="ECO:0000259" key="8">
    <source>
        <dbReference type="Pfam" id="PF00535"/>
    </source>
</evidence>
<evidence type="ECO:0000313" key="11">
    <source>
        <dbReference type="EMBL" id="KAF4650227.1"/>
    </source>
</evidence>
<evidence type="ECO:0000256" key="7">
    <source>
        <dbReference type="SAM" id="Phobius"/>
    </source>
</evidence>
<name>A0A7J6KT04_PEROL</name>
<protein>
    <submittedName>
        <fullName evidence="11">Uncharacterized protein</fullName>
    </submittedName>
</protein>
<keyword evidence="7" id="KW-0812">Transmembrane</keyword>
<keyword evidence="3" id="KW-0430">Lectin</keyword>
<dbReference type="GO" id="GO:0006493">
    <property type="term" value="P:protein O-linked glycosylation"/>
    <property type="evidence" value="ECO:0007669"/>
    <property type="project" value="TreeGrafter"/>
</dbReference>